<evidence type="ECO:0000256" key="3">
    <source>
        <dbReference type="ARBA" id="ARBA00004818"/>
    </source>
</evidence>
<comment type="function">
    <text evidence="10">Specifically catalyzes the dephosphorylation of 2-phosphoglycolate. Is involved in the dissimilation of the intracellular 2-phosphoglycolate formed during the DNA repair of 3'-phosphoglycolate ends, a major class of DNA lesions induced by oxidative stress.</text>
</comment>
<keyword evidence="7 10" id="KW-0378">Hydrolase</keyword>
<dbReference type="InterPro" id="IPR036412">
    <property type="entry name" value="HAD-like_sf"/>
</dbReference>
<comment type="cofactor">
    <cofactor evidence="2 10">
        <name>Mg(2+)</name>
        <dbReference type="ChEBI" id="CHEBI:18420"/>
    </cofactor>
</comment>
<dbReference type="EC" id="3.1.3.18" evidence="5 10"/>
<organism evidence="11 12">
    <name type="scientific">Rhodoblastus sphagnicola</name>
    <dbReference type="NCBI Taxonomy" id="333368"/>
    <lineage>
        <taxon>Bacteria</taxon>
        <taxon>Pseudomonadati</taxon>
        <taxon>Pseudomonadota</taxon>
        <taxon>Alphaproteobacteria</taxon>
        <taxon>Hyphomicrobiales</taxon>
        <taxon>Rhodoblastaceae</taxon>
        <taxon>Rhodoblastus</taxon>
    </lineage>
</organism>
<dbReference type="PANTHER" id="PTHR43434:SF1">
    <property type="entry name" value="PHOSPHOGLYCOLATE PHOSPHATASE"/>
    <property type="match status" value="1"/>
</dbReference>
<dbReference type="UniPathway" id="UPA00865">
    <property type="reaction ID" value="UER00834"/>
</dbReference>
<dbReference type="GO" id="GO:0006281">
    <property type="term" value="P:DNA repair"/>
    <property type="evidence" value="ECO:0007669"/>
    <property type="project" value="TreeGrafter"/>
</dbReference>
<dbReference type="GO" id="GO:0005975">
    <property type="term" value="P:carbohydrate metabolic process"/>
    <property type="evidence" value="ECO:0007669"/>
    <property type="project" value="InterPro"/>
</dbReference>
<keyword evidence="8 10" id="KW-0460">Magnesium</keyword>
<evidence type="ECO:0000256" key="9">
    <source>
        <dbReference type="ARBA" id="ARBA00023277"/>
    </source>
</evidence>
<sequence length="219" mass="23515">MLYVFDLDGTLADTAPDLMGTLDHVMTQAGFATTPAEDARSLLGAGARALIQRALRQQGATVDAAREDEMFRLFLAHYETRIADETLLYPGVEAALDELERTGGFFAVCTNKIERPAKILLEKLGVIERFAFICGQDTFGVAKPDPTPLLRTIAASGGAPARTIMVGDSKTDIATAKAAGVPVIAVDFGYTDRPVQEYSPDQVISHFSELPKAALRLLG</sequence>
<dbReference type="InterPro" id="IPR041492">
    <property type="entry name" value="HAD_2"/>
</dbReference>
<dbReference type="Gene3D" id="3.40.50.1000">
    <property type="entry name" value="HAD superfamily/HAD-like"/>
    <property type="match status" value="1"/>
</dbReference>
<dbReference type="SFLD" id="SFLDS00003">
    <property type="entry name" value="Haloacid_Dehalogenase"/>
    <property type="match status" value="1"/>
</dbReference>
<evidence type="ECO:0000256" key="10">
    <source>
        <dbReference type="HAMAP-Rule" id="MF_00495"/>
    </source>
</evidence>
<dbReference type="AlphaFoldDB" id="A0A2S6N837"/>
<dbReference type="InterPro" id="IPR037512">
    <property type="entry name" value="PGPase_prok"/>
</dbReference>
<comment type="pathway">
    <text evidence="3 10">Organic acid metabolism; glycolate biosynthesis; glycolate from 2-phosphoglycolate: step 1/1.</text>
</comment>
<feature type="binding site" evidence="10">
    <location>
        <position position="168"/>
    </location>
    <ligand>
        <name>Mg(2+)</name>
        <dbReference type="ChEBI" id="CHEBI:18420"/>
    </ligand>
</feature>
<comment type="caution">
    <text evidence="11">The sequence shown here is derived from an EMBL/GenBank/DDBJ whole genome shotgun (WGS) entry which is preliminary data.</text>
</comment>
<dbReference type="InterPro" id="IPR023198">
    <property type="entry name" value="PGP-like_dom2"/>
</dbReference>
<dbReference type="GO" id="GO:0046295">
    <property type="term" value="P:glycolate biosynthetic process"/>
    <property type="evidence" value="ECO:0007669"/>
    <property type="project" value="UniProtKB-UniRule"/>
</dbReference>
<evidence type="ECO:0000256" key="8">
    <source>
        <dbReference type="ARBA" id="ARBA00022842"/>
    </source>
</evidence>
<dbReference type="Proteomes" id="UP000239089">
    <property type="component" value="Unassembled WGS sequence"/>
</dbReference>
<evidence type="ECO:0000256" key="5">
    <source>
        <dbReference type="ARBA" id="ARBA00013078"/>
    </source>
</evidence>
<dbReference type="InterPro" id="IPR006439">
    <property type="entry name" value="HAD-SF_hydro_IA"/>
</dbReference>
<dbReference type="GO" id="GO:0005829">
    <property type="term" value="C:cytosol"/>
    <property type="evidence" value="ECO:0007669"/>
    <property type="project" value="TreeGrafter"/>
</dbReference>
<feature type="binding site" evidence="10">
    <location>
        <position position="8"/>
    </location>
    <ligand>
        <name>Mg(2+)</name>
        <dbReference type="ChEBI" id="CHEBI:18420"/>
    </ligand>
</feature>
<dbReference type="NCBIfam" id="TIGR01449">
    <property type="entry name" value="PGP_bact"/>
    <property type="match status" value="1"/>
</dbReference>
<keyword evidence="6 10" id="KW-0479">Metal-binding</keyword>
<dbReference type="NCBIfam" id="TIGR01549">
    <property type="entry name" value="HAD-SF-IA-v1"/>
    <property type="match status" value="1"/>
</dbReference>
<name>A0A2S6N837_9HYPH</name>
<proteinExistence type="inferred from homology"/>
<evidence type="ECO:0000256" key="2">
    <source>
        <dbReference type="ARBA" id="ARBA00001946"/>
    </source>
</evidence>
<comment type="similarity">
    <text evidence="4 10">Belongs to the HAD-like hydrolase superfamily. CbbY/CbbZ/Gph/YieH family.</text>
</comment>
<dbReference type="SUPFAM" id="SSF56784">
    <property type="entry name" value="HAD-like"/>
    <property type="match status" value="1"/>
</dbReference>
<keyword evidence="9 10" id="KW-0119">Carbohydrate metabolism</keyword>
<dbReference type="GO" id="GO:0046872">
    <property type="term" value="F:metal ion binding"/>
    <property type="evidence" value="ECO:0007669"/>
    <property type="project" value="UniProtKB-KW"/>
</dbReference>
<dbReference type="EMBL" id="NHSJ01000073">
    <property type="protein sequence ID" value="PPQ30774.1"/>
    <property type="molecule type" value="Genomic_DNA"/>
</dbReference>
<dbReference type="InterPro" id="IPR050155">
    <property type="entry name" value="HAD-like_hydrolase_sf"/>
</dbReference>
<protein>
    <recommendedName>
        <fullName evidence="5 10">Phosphoglycolate phosphatase</fullName>
        <shortName evidence="10">PGP</shortName>
        <shortName evidence="10">PGPase</shortName>
        <ecNumber evidence="5 10">3.1.3.18</ecNumber>
    </recommendedName>
</protein>
<dbReference type="GO" id="GO:0008967">
    <property type="term" value="F:phosphoglycolate phosphatase activity"/>
    <property type="evidence" value="ECO:0007669"/>
    <property type="project" value="UniProtKB-UniRule"/>
</dbReference>
<dbReference type="SFLD" id="SFLDG01129">
    <property type="entry name" value="C1.5:_HAD__Beta-PGM__Phosphata"/>
    <property type="match status" value="1"/>
</dbReference>
<dbReference type="Gene3D" id="1.10.150.240">
    <property type="entry name" value="Putative phosphatase, domain 2"/>
    <property type="match status" value="1"/>
</dbReference>
<evidence type="ECO:0000313" key="11">
    <source>
        <dbReference type="EMBL" id="PPQ30774.1"/>
    </source>
</evidence>
<dbReference type="InterPro" id="IPR023214">
    <property type="entry name" value="HAD_sf"/>
</dbReference>
<evidence type="ECO:0000256" key="4">
    <source>
        <dbReference type="ARBA" id="ARBA00006171"/>
    </source>
</evidence>
<evidence type="ECO:0000256" key="6">
    <source>
        <dbReference type="ARBA" id="ARBA00022723"/>
    </source>
</evidence>
<evidence type="ECO:0000256" key="1">
    <source>
        <dbReference type="ARBA" id="ARBA00000830"/>
    </source>
</evidence>
<feature type="binding site" evidence="10">
    <location>
        <position position="6"/>
    </location>
    <ligand>
        <name>Mg(2+)</name>
        <dbReference type="ChEBI" id="CHEBI:18420"/>
    </ligand>
</feature>
<comment type="catalytic activity">
    <reaction evidence="1 10">
        <text>2-phosphoglycolate + H2O = glycolate + phosphate</text>
        <dbReference type="Rhea" id="RHEA:14369"/>
        <dbReference type="ChEBI" id="CHEBI:15377"/>
        <dbReference type="ChEBI" id="CHEBI:29805"/>
        <dbReference type="ChEBI" id="CHEBI:43474"/>
        <dbReference type="ChEBI" id="CHEBI:58033"/>
        <dbReference type="EC" id="3.1.3.18"/>
    </reaction>
</comment>
<evidence type="ECO:0000313" key="12">
    <source>
        <dbReference type="Proteomes" id="UP000239089"/>
    </source>
</evidence>
<evidence type="ECO:0000256" key="7">
    <source>
        <dbReference type="ARBA" id="ARBA00022801"/>
    </source>
</evidence>
<dbReference type="PANTHER" id="PTHR43434">
    <property type="entry name" value="PHOSPHOGLYCOLATE PHOSPHATASE"/>
    <property type="match status" value="1"/>
</dbReference>
<dbReference type="Pfam" id="PF13419">
    <property type="entry name" value="HAD_2"/>
    <property type="match status" value="1"/>
</dbReference>
<reference evidence="11 12" key="1">
    <citation type="journal article" date="2018" name="Arch. Microbiol.">
        <title>New insights into the metabolic potential of the phototrophic purple bacterium Rhodopila globiformis DSM 161(T) from its draft genome sequence and evidence for a vanadium-dependent nitrogenase.</title>
        <authorList>
            <person name="Imhoff J.F."/>
            <person name="Rahn T."/>
            <person name="Kunzel S."/>
            <person name="Neulinger S.C."/>
        </authorList>
    </citation>
    <scope>NUCLEOTIDE SEQUENCE [LARGE SCALE GENOMIC DNA]</scope>
    <source>
        <strain evidence="11 12">DSM 16996</strain>
    </source>
</reference>
<dbReference type="HAMAP" id="MF_00495">
    <property type="entry name" value="GPH_hydrolase_bact"/>
    <property type="match status" value="1"/>
</dbReference>
<dbReference type="OrthoDB" id="9793014at2"/>
<gene>
    <name evidence="11" type="ORF">CCR94_11870</name>
</gene>
<keyword evidence="12" id="KW-1185">Reference proteome</keyword>
<feature type="active site" description="Nucleophile" evidence="10">
    <location>
        <position position="6"/>
    </location>
</feature>
<dbReference type="FunFam" id="3.40.50.1000:FF:000022">
    <property type="entry name" value="Phosphoglycolate phosphatase"/>
    <property type="match status" value="1"/>
</dbReference>
<accession>A0A2S6N837</accession>